<comment type="caution">
    <text evidence="1">The sequence shown here is derived from an EMBL/GenBank/DDBJ whole genome shotgun (WGS) entry which is preliminary data.</text>
</comment>
<dbReference type="Proteomes" id="UP001151760">
    <property type="component" value="Unassembled WGS sequence"/>
</dbReference>
<name>A0ABQ4ZDG9_9ASTR</name>
<proteinExistence type="predicted"/>
<keyword evidence="2" id="KW-1185">Reference proteome</keyword>
<reference evidence="1" key="2">
    <citation type="submission" date="2022-01" db="EMBL/GenBank/DDBJ databases">
        <authorList>
            <person name="Yamashiro T."/>
            <person name="Shiraishi A."/>
            <person name="Satake H."/>
            <person name="Nakayama K."/>
        </authorList>
    </citation>
    <scope>NUCLEOTIDE SEQUENCE</scope>
</reference>
<gene>
    <name evidence="1" type="ORF">Tco_0770894</name>
</gene>
<sequence length="107" mass="11709">METASQASSDDVMDLTTESGQTVVARVEVDEVESGFGNEVKSSRKYSRSPTLFQNFSKSWDEILAEIINNVRTKLNCLKVIRSAKVNEVAKCHTLKICAAEGALPDA</sequence>
<protein>
    <submittedName>
        <fullName evidence="1">Uncharacterized protein</fullName>
    </submittedName>
</protein>
<accession>A0ABQ4ZDG9</accession>
<reference evidence="1" key="1">
    <citation type="journal article" date="2022" name="Int. J. Mol. Sci.">
        <title>Draft Genome of Tanacetum Coccineum: Genomic Comparison of Closely Related Tanacetum-Family Plants.</title>
        <authorList>
            <person name="Yamashiro T."/>
            <person name="Shiraishi A."/>
            <person name="Nakayama K."/>
            <person name="Satake H."/>
        </authorList>
    </citation>
    <scope>NUCLEOTIDE SEQUENCE</scope>
</reference>
<evidence type="ECO:0000313" key="2">
    <source>
        <dbReference type="Proteomes" id="UP001151760"/>
    </source>
</evidence>
<dbReference type="EMBL" id="BQNB010011260">
    <property type="protein sequence ID" value="GJS88258.1"/>
    <property type="molecule type" value="Genomic_DNA"/>
</dbReference>
<organism evidence="1 2">
    <name type="scientific">Tanacetum coccineum</name>
    <dbReference type="NCBI Taxonomy" id="301880"/>
    <lineage>
        <taxon>Eukaryota</taxon>
        <taxon>Viridiplantae</taxon>
        <taxon>Streptophyta</taxon>
        <taxon>Embryophyta</taxon>
        <taxon>Tracheophyta</taxon>
        <taxon>Spermatophyta</taxon>
        <taxon>Magnoliopsida</taxon>
        <taxon>eudicotyledons</taxon>
        <taxon>Gunneridae</taxon>
        <taxon>Pentapetalae</taxon>
        <taxon>asterids</taxon>
        <taxon>campanulids</taxon>
        <taxon>Asterales</taxon>
        <taxon>Asteraceae</taxon>
        <taxon>Asteroideae</taxon>
        <taxon>Anthemideae</taxon>
        <taxon>Anthemidinae</taxon>
        <taxon>Tanacetum</taxon>
    </lineage>
</organism>
<evidence type="ECO:0000313" key="1">
    <source>
        <dbReference type="EMBL" id="GJS88258.1"/>
    </source>
</evidence>